<sequence>MKFFNTVETALDLTPSPSSTPLPSTPIHVSSPKTTPPRTPPPPSTL</sequence>
<protein>
    <submittedName>
        <fullName evidence="2">Uncharacterized protein</fullName>
    </submittedName>
</protein>
<feature type="compositionally biased region" description="Pro residues" evidence="1">
    <location>
        <begin position="34"/>
        <end position="46"/>
    </location>
</feature>
<reference evidence="2 3" key="1">
    <citation type="submission" date="2019-07" db="EMBL/GenBank/DDBJ databases">
        <title>De Novo Assembly of kiwifruit Actinidia rufa.</title>
        <authorList>
            <person name="Sugita-Konishi S."/>
            <person name="Sato K."/>
            <person name="Mori E."/>
            <person name="Abe Y."/>
            <person name="Kisaki G."/>
            <person name="Hamano K."/>
            <person name="Suezawa K."/>
            <person name="Otani M."/>
            <person name="Fukuda T."/>
            <person name="Manabe T."/>
            <person name="Gomi K."/>
            <person name="Tabuchi M."/>
            <person name="Akimitsu K."/>
            <person name="Kataoka I."/>
        </authorList>
    </citation>
    <scope>NUCLEOTIDE SEQUENCE [LARGE SCALE GENOMIC DNA]</scope>
    <source>
        <strain evidence="3">cv. Fuchu</strain>
    </source>
</reference>
<evidence type="ECO:0000313" key="3">
    <source>
        <dbReference type="Proteomes" id="UP000585474"/>
    </source>
</evidence>
<dbReference type="EMBL" id="BJWL01000010">
    <property type="protein sequence ID" value="GFY95692.1"/>
    <property type="molecule type" value="Genomic_DNA"/>
</dbReference>
<dbReference type="AlphaFoldDB" id="A0A7J0FAF6"/>
<dbReference type="Proteomes" id="UP000585474">
    <property type="component" value="Unassembled WGS sequence"/>
</dbReference>
<comment type="caution">
    <text evidence="2">The sequence shown here is derived from an EMBL/GenBank/DDBJ whole genome shotgun (WGS) entry which is preliminary data.</text>
</comment>
<gene>
    <name evidence="2" type="ORF">Acr_10g0010770</name>
</gene>
<evidence type="ECO:0000256" key="1">
    <source>
        <dbReference type="SAM" id="MobiDB-lite"/>
    </source>
</evidence>
<feature type="region of interest" description="Disordered" evidence="1">
    <location>
        <begin position="1"/>
        <end position="46"/>
    </location>
</feature>
<proteinExistence type="predicted"/>
<name>A0A7J0FAF6_9ERIC</name>
<accession>A0A7J0FAF6</accession>
<organism evidence="2 3">
    <name type="scientific">Actinidia rufa</name>
    <dbReference type="NCBI Taxonomy" id="165716"/>
    <lineage>
        <taxon>Eukaryota</taxon>
        <taxon>Viridiplantae</taxon>
        <taxon>Streptophyta</taxon>
        <taxon>Embryophyta</taxon>
        <taxon>Tracheophyta</taxon>
        <taxon>Spermatophyta</taxon>
        <taxon>Magnoliopsida</taxon>
        <taxon>eudicotyledons</taxon>
        <taxon>Gunneridae</taxon>
        <taxon>Pentapetalae</taxon>
        <taxon>asterids</taxon>
        <taxon>Ericales</taxon>
        <taxon>Actinidiaceae</taxon>
        <taxon>Actinidia</taxon>
    </lineage>
</organism>
<keyword evidence="3" id="KW-1185">Reference proteome</keyword>
<evidence type="ECO:0000313" key="2">
    <source>
        <dbReference type="EMBL" id="GFY95692.1"/>
    </source>
</evidence>